<dbReference type="Gene3D" id="3.40.50.1220">
    <property type="entry name" value="TPP-binding domain"/>
    <property type="match status" value="1"/>
</dbReference>
<dbReference type="CDD" id="cd07035">
    <property type="entry name" value="TPP_PYR_POX_like"/>
    <property type="match status" value="1"/>
</dbReference>
<dbReference type="InterPro" id="IPR029035">
    <property type="entry name" value="DHS-like_NAD/FAD-binding_dom"/>
</dbReference>
<dbReference type="AlphaFoldDB" id="A0A975D7R1"/>
<dbReference type="InterPro" id="IPR029061">
    <property type="entry name" value="THDP-binding"/>
</dbReference>
<dbReference type="GO" id="GO:0030976">
    <property type="term" value="F:thiamine pyrophosphate binding"/>
    <property type="evidence" value="ECO:0007669"/>
    <property type="project" value="InterPro"/>
</dbReference>
<dbReference type="SUPFAM" id="SSF52518">
    <property type="entry name" value="Thiamin diphosphate-binding fold (THDP-binding)"/>
    <property type="match status" value="2"/>
</dbReference>
<feature type="domain" description="Thiamine pyrophosphate enzyme N-terminal TPP-binding" evidence="6">
    <location>
        <begin position="19"/>
        <end position="138"/>
    </location>
</feature>
<dbReference type="GO" id="GO:0000287">
    <property type="term" value="F:magnesium ion binding"/>
    <property type="evidence" value="ECO:0007669"/>
    <property type="project" value="InterPro"/>
</dbReference>
<dbReference type="InterPro" id="IPR012001">
    <property type="entry name" value="Thiamin_PyroP_enz_TPP-bd_dom"/>
</dbReference>
<sequence length="569" mass="59603">MSDGAAWSPVVGEYSPKEMTGGEAFVAQLIEEGVVDVFGIPGVQLDWAVEPLRVAANRINFVVTRHEQAASYMADGYARTTGREGVCMVVPGPGMLNALAGLSTAYACSSRVLFVAGQIPSPTIGKGFGMLHEIPDQSGILKSLTKWHGIARRVEDVPAIVHQAFVELRSGHPRPVAIELPPDILQGRAEVAILPRAEAAPLAPPQDAVTEAAMLLAEARFPVIYAGGGAAAAGAGDAVQALAEALQAPVVMTEGGRGTLSDAHPLALVSLGGRSVLPHADVVLVAGSRFVDAVAKPTHSAEGTRFIYLNVAADHMAAPRQPGLAIQGDVRLGVEGILAALPAQERPSRAEQVALVKQWCDGQISAIQPQHGFMRALRASMADDDILVSELTQLGYYSNIAFPILAPRSFVTPGYQGSLGYGFNTALGAAHGNRGRRTVSISGDGGFGWGIQELSTVARDQLDISIVVFVDGKFGNVQRIQKRTFGVEFATDLINPDYATLAAAYGIPSAEVDTPEALEERLVAAKAKGGPMLIAVRVGEMPSPWALIHPFVPPASPPPPNPLGEPAAI</sequence>
<dbReference type="Proteomes" id="UP000664914">
    <property type="component" value="Chromosome"/>
</dbReference>
<dbReference type="Pfam" id="PF00205">
    <property type="entry name" value="TPP_enzyme_M"/>
    <property type="match status" value="1"/>
</dbReference>
<dbReference type="GO" id="GO:0009097">
    <property type="term" value="P:isoleucine biosynthetic process"/>
    <property type="evidence" value="ECO:0007669"/>
    <property type="project" value="TreeGrafter"/>
</dbReference>
<evidence type="ECO:0008006" key="9">
    <source>
        <dbReference type="Google" id="ProtNLM"/>
    </source>
</evidence>
<accession>A0A975D7R1</accession>
<evidence type="ECO:0000259" key="4">
    <source>
        <dbReference type="Pfam" id="PF00205"/>
    </source>
</evidence>
<keyword evidence="2 3" id="KW-0786">Thiamine pyrophosphate</keyword>
<dbReference type="GO" id="GO:0050660">
    <property type="term" value="F:flavin adenine dinucleotide binding"/>
    <property type="evidence" value="ECO:0007669"/>
    <property type="project" value="TreeGrafter"/>
</dbReference>
<reference evidence="7" key="2">
    <citation type="submission" date="2021-04" db="EMBL/GenBank/DDBJ databases">
        <title>Isolation and genomic analysis of the ibuprofen-degrading bacterium Sphingomonas strain MPO218.</title>
        <authorList>
            <person name="Aulestia M."/>
            <person name="Flores A."/>
            <person name="Mangas E.L."/>
            <person name="Perez-Pulido A.J."/>
            <person name="Santero E."/>
            <person name="Camacho E.M."/>
        </authorList>
    </citation>
    <scope>NUCLEOTIDE SEQUENCE</scope>
    <source>
        <strain evidence="7">MPO218</strain>
    </source>
</reference>
<evidence type="ECO:0000259" key="5">
    <source>
        <dbReference type="Pfam" id="PF02775"/>
    </source>
</evidence>
<evidence type="ECO:0000313" key="8">
    <source>
        <dbReference type="Proteomes" id="UP000664914"/>
    </source>
</evidence>
<protein>
    <recommendedName>
        <fullName evidence="9">Thiamine pyrophosphate-binding protein</fullName>
    </recommendedName>
</protein>
<comment type="similarity">
    <text evidence="1 3">Belongs to the TPP enzyme family.</text>
</comment>
<reference evidence="7" key="1">
    <citation type="submission" date="2020-07" db="EMBL/GenBank/DDBJ databases">
        <authorList>
            <person name="Camacho E."/>
        </authorList>
    </citation>
    <scope>NUCLEOTIDE SEQUENCE</scope>
    <source>
        <strain evidence="7">MPO218</strain>
    </source>
</reference>
<name>A0A975D7R1_9SPHN</name>
<dbReference type="GO" id="GO:0003984">
    <property type="term" value="F:acetolactate synthase activity"/>
    <property type="evidence" value="ECO:0007669"/>
    <property type="project" value="TreeGrafter"/>
</dbReference>
<evidence type="ECO:0000313" key="7">
    <source>
        <dbReference type="EMBL" id="QTH23846.1"/>
    </source>
</evidence>
<dbReference type="CDD" id="cd00568">
    <property type="entry name" value="TPP_enzymes"/>
    <property type="match status" value="1"/>
</dbReference>
<dbReference type="InterPro" id="IPR012000">
    <property type="entry name" value="Thiamin_PyroP_enz_cen_dom"/>
</dbReference>
<evidence type="ECO:0000256" key="3">
    <source>
        <dbReference type="RuleBase" id="RU362132"/>
    </source>
</evidence>
<dbReference type="InterPro" id="IPR011766">
    <property type="entry name" value="TPP_enzyme_TPP-bd"/>
</dbReference>
<dbReference type="Gene3D" id="3.40.50.970">
    <property type="match status" value="2"/>
</dbReference>
<proteinExistence type="inferred from homology"/>
<dbReference type="PANTHER" id="PTHR18968:SF167">
    <property type="entry name" value="ACETOLACTATE SYNTHASE LARGE SUBUNIT ILVB2-RELATED"/>
    <property type="match status" value="1"/>
</dbReference>
<evidence type="ECO:0000259" key="6">
    <source>
        <dbReference type="Pfam" id="PF02776"/>
    </source>
</evidence>
<dbReference type="Pfam" id="PF02776">
    <property type="entry name" value="TPP_enzyme_N"/>
    <property type="match status" value="1"/>
</dbReference>
<dbReference type="NCBIfam" id="NF006122">
    <property type="entry name" value="PRK08266.1"/>
    <property type="match status" value="1"/>
</dbReference>
<dbReference type="GO" id="GO:0005948">
    <property type="term" value="C:acetolactate synthase complex"/>
    <property type="evidence" value="ECO:0007669"/>
    <property type="project" value="TreeGrafter"/>
</dbReference>
<dbReference type="GO" id="GO:0009099">
    <property type="term" value="P:L-valine biosynthetic process"/>
    <property type="evidence" value="ECO:0007669"/>
    <property type="project" value="TreeGrafter"/>
</dbReference>
<feature type="domain" description="Thiamine pyrophosphate enzyme central" evidence="4">
    <location>
        <begin position="209"/>
        <end position="334"/>
    </location>
</feature>
<dbReference type="PANTHER" id="PTHR18968">
    <property type="entry name" value="THIAMINE PYROPHOSPHATE ENZYMES"/>
    <property type="match status" value="1"/>
</dbReference>
<organism evidence="7 8">
    <name type="scientific">Rhizorhabdus wittichii</name>
    <dbReference type="NCBI Taxonomy" id="160791"/>
    <lineage>
        <taxon>Bacteria</taxon>
        <taxon>Pseudomonadati</taxon>
        <taxon>Pseudomonadota</taxon>
        <taxon>Alphaproteobacteria</taxon>
        <taxon>Sphingomonadales</taxon>
        <taxon>Sphingomonadaceae</taxon>
        <taxon>Rhizorhabdus</taxon>
    </lineage>
</organism>
<dbReference type="Pfam" id="PF02775">
    <property type="entry name" value="TPP_enzyme_C"/>
    <property type="match status" value="1"/>
</dbReference>
<evidence type="ECO:0000256" key="1">
    <source>
        <dbReference type="ARBA" id="ARBA00007812"/>
    </source>
</evidence>
<gene>
    <name evidence="7" type="ORF">HRJ34_10235</name>
</gene>
<evidence type="ECO:0000256" key="2">
    <source>
        <dbReference type="ARBA" id="ARBA00023052"/>
    </source>
</evidence>
<dbReference type="SUPFAM" id="SSF52467">
    <property type="entry name" value="DHS-like NAD/FAD-binding domain"/>
    <property type="match status" value="1"/>
</dbReference>
<feature type="domain" description="Thiamine pyrophosphate enzyme TPP-binding" evidence="5">
    <location>
        <begin position="401"/>
        <end position="536"/>
    </location>
</feature>
<dbReference type="EMBL" id="CP059319">
    <property type="protein sequence ID" value="QTH23846.1"/>
    <property type="molecule type" value="Genomic_DNA"/>
</dbReference>
<dbReference type="InterPro" id="IPR045229">
    <property type="entry name" value="TPP_enz"/>
</dbReference>